<keyword evidence="2" id="KW-1185">Reference proteome</keyword>
<proteinExistence type="predicted"/>
<comment type="caution">
    <text evidence="1">The sequence shown here is derived from an EMBL/GenBank/DDBJ whole genome shotgun (WGS) entry which is preliminary data.</text>
</comment>
<protein>
    <submittedName>
        <fullName evidence="1">Uncharacterized protein</fullName>
    </submittedName>
</protein>
<organism evidence="1 2">
    <name type="scientific">Trifolium medium</name>
    <dbReference type="NCBI Taxonomy" id="97028"/>
    <lineage>
        <taxon>Eukaryota</taxon>
        <taxon>Viridiplantae</taxon>
        <taxon>Streptophyta</taxon>
        <taxon>Embryophyta</taxon>
        <taxon>Tracheophyta</taxon>
        <taxon>Spermatophyta</taxon>
        <taxon>Magnoliopsida</taxon>
        <taxon>eudicotyledons</taxon>
        <taxon>Gunneridae</taxon>
        <taxon>Pentapetalae</taxon>
        <taxon>rosids</taxon>
        <taxon>fabids</taxon>
        <taxon>Fabales</taxon>
        <taxon>Fabaceae</taxon>
        <taxon>Papilionoideae</taxon>
        <taxon>50 kb inversion clade</taxon>
        <taxon>NPAAA clade</taxon>
        <taxon>Hologalegina</taxon>
        <taxon>IRL clade</taxon>
        <taxon>Trifolieae</taxon>
        <taxon>Trifolium</taxon>
    </lineage>
</organism>
<dbReference type="AlphaFoldDB" id="A0A392VGE1"/>
<evidence type="ECO:0000313" key="2">
    <source>
        <dbReference type="Proteomes" id="UP000265520"/>
    </source>
</evidence>
<dbReference type="EMBL" id="LXQA011154026">
    <property type="protein sequence ID" value="MCI86957.1"/>
    <property type="molecule type" value="Genomic_DNA"/>
</dbReference>
<sequence>CGGANVSWESVEYRVMDFGCSYHMCLKKEYPEALELVEGGVVHLGDGKT</sequence>
<name>A0A392VGE1_9FABA</name>
<evidence type="ECO:0000313" key="1">
    <source>
        <dbReference type="EMBL" id="MCI86957.1"/>
    </source>
</evidence>
<dbReference type="Proteomes" id="UP000265520">
    <property type="component" value="Unassembled WGS sequence"/>
</dbReference>
<feature type="non-terminal residue" evidence="1">
    <location>
        <position position="1"/>
    </location>
</feature>
<reference evidence="1 2" key="1">
    <citation type="journal article" date="2018" name="Front. Plant Sci.">
        <title>Red Clover (Trifolium pratense) and Zigzag Clover (T. medium) - A Picture of Genomic Similarities and Differences.</title>
        <authorList>
            <person name="Dluhosova J."/>
            <person name="Istvanek J."/>
            <person name="Nedelnik J."/>
            <person name="Repkova J."/>
        </authorList>
    </citation>
    <scope>NUCLEOTIDE SEQUENCE [LARGE SCALE GENOMIC DNA]</scope>
    <source>
        <strain evidence="2">cv. 10/8</strain>
        <tissue evidence="1">Leaf</tissue>
    </source>
</reference>
<accession>A0A392VGE1</accession>